<organism evidence="1 2">
    <name type="scientific">Saxophila tyrrhenica</name>
    <dbReference type="NCBI Taxonomy" id="1690608"/>
    <lineage>
        <taxon>Eukaryota</taxon>
        <taxon>Fungi</taxon>
        <taxon>Dikarya</taxon>
        <taxon>Ascomycota</taxon>
        <taxon>Pezizomycotina</taxon>
        <taxon>Dothideomycetes</taxon>
        <taxon>Dothideomycetidae</taxon>
        <taxon>Mycosphaerellales</taxon>
        <taxon>Extremaceae</taxon>
        <taxon>Saxophila</taxon>
    </lineage>
</organism>
<dbReference type="RefSeq" id="XP_064656142.1">
    <property type="nucleotide sequence ID" value="XM_064805682.1"/>
</dbReference>
<keyword evidence="2" id="KW-1185">Reference proteome</keyword>
<comment type="caution">
    <text evidence="1">The sequence shown here is derived from an EMBL/GenBank/DDBJ whole genome shotgun (WGS) entry which is preliminary data.</text>
</comment>
<gene>
    <name evidence="1" type="ORF">LTR77_008450</name>
</gene>
<dbReference type="AlphaFoldDB" id="A0AAV9P0Z3"/>
<dbReference type="EMBL" id="JAVRRT010000014">
    <property type="protein sequence ID" value="KAK5166189.1"/>
    <property type="molecule type" value="Genomic_DNA"/>
</dbReference>
<name>A0AAV9P0Z3_9PEZI</name>
<evidence type="ECO:0000313" key="2">
    <source>
        <dbReference type="Proteomes" id="UP001337655"/>
    </source>
</evidence>
<protein>
    <submittedName>
        <fullName evidence="1">Uncharacterized protein</fullName>
    </submittedName>
</protein>
<evidence type="ECO:0000313" key="1">
    <source>
        <dbReference type="EMBL" id="KAK5166189.1"/>
    </source>
</evidence>
<accession>A0AAV9P0Z3</accession>
<dbReference type="GeneID" id="89929783"/>
<reference evidence="1 2" key="1">
    <citation type="submission" date="2023-08" db="EMBL/GenBank/DDBJ databases">
        <title>Black Yeasts Isolated from many extreme environments.</title>
        <authorList>
            <person name="Coleine C."/>
            <person name="Stajich J.E."/>
            <person name="Selbmann L."/>
        </authorList>
    </citation>
    <scope>NUCLEOTIDE SEQUENCE [LARGE SCALE GENOMIC DNA]</scope>
    <source>
        <strain evidence="1 2">CCFEE 5935</strain>
    </source>
</reference>
<sequence>MSSSTGETIKEYASIDALMLHYSNDPIGLRNAQHLAGALREYKANVLIADENMMRLVRVWSTFRQEERPGFKLDQLCDQLTPPSKGPQGDVDHLLIVAYFGHGHVRKTEQWSEDGEFVEEPEHLFGTNGADLGFDLTRLQMRLRDESFNSDVLFITQFLNTRT</sequence>
<proteinExistence type="predicted"/>
<dbReference type="Proteomes" id="UP001337655">
    <property type="component" value="Unassembled WGS sequence"/>
</dbReference>